<accession>A0ABP8CN96</accession>
<dbReference type="EMBL" id="BAABCB010000005">
    <property type="protein sequence ID" value="GAA4241179.1"/>
    <property type="molecule type" value="Genomic_DNA"/>
</dbReference>
<feature type="chain" id="PRO_5045942742" evidence="1">
    <location>
        <begin position="25"/>
        <end position="209"/>
    </location>
</feature>
<keyword evidence="1" id="KW-0732">Signal</keyword>
<evidence type="ECO:0000313" key="3">
    <source>
        <dbReference type="Proteomes" id="UP001501682"/>
    </source>
</evidence>
<comment type="caution">
    <text evidence="2">The sequence shown here is derived from an EMBL/GenBank/DDBJ whole genome shotgun (WGS) entry which is preliminary data.</text>
</comment>
<feature type="signal peptide" evidence="1">
    <location>
        <begin position="1"/>
        <end position="24"/>
    </location>
</feature>
<keyword evidence="3" id="KW-1185">Reference proteome</keyword>
<dbReference type="Proteomes" id="UP001501682">
    <property type="component" value="Unassembled WGS sequence"/>
</dbReference>
<proteinExistence type="predicted"/>
<protein>
    <submittedName>
        <fullName evidence="2">Uncharacterized protein</fullName>
    </submittedName>
</protein>
<organism evidence="2 3">
    <name type="scientific">Winogradskyella damuponensis</name>
    <dbReference type="NCBI Taxonomy" id="943939"/>
    <lineage>
        <taxon>Bacteria</taxon>
        <taxon>Pseudomonadati</taxon>
        <taxon>Bacteroidota</taxon>
        <taxon>Flavobacteriia</taxon>
        <taxon>Flavobacteriales</taxon>
        <taxon>Flavobacteriaceae</taxon>
        <taxon>Winogradskyella</taxon>
    </lineage>
</organism>
<reference evidence="3" key="1">
    <citation type="journal article" date="2019" name="Int. J. Syst. Evol. Microbiol.">
        <title>The Global Catalogue of Microorganisms (GCM) 10K type strain sequencing project: providing services to taxonomists for standard genome sequencing and annotation.</title>
        <authorList>
            <consortium name="The Broad Institute Genomics Platform"/>
            <consortium name="The Broad Institute Genome Sequencing Center for Infectious Disease"/>
            <person name="Wu L."/>
            <person name="Ma J."/>
        </authorList>
    </citation>
    <scope>NUCLEOTIDE SEQUENCE [LARGE SCALE GENOMIC DNA]</scope>
    <source>
        <strain evidence="3">JCM 17633</strain>
    </source>
</reference>
<sequence>MISKKLHSLLILFLLVISSPNLKAQNLELINTSLQLLNSVNSNCNCDCIHTLDINHPFFEGKITLKDSTVLVGKISVNQYYQNRLITIFNNNDQYEPIDNEIIKDVNLRHDENQITKETKFQNISEDNRLYRLVHQKDSNISVYDSSDNPQENSLVGKVYVKENNSITDTWNFWTSGPKKDLINYLNDRDGTNYKRRDFKALDDLFAML</sequence>
<gene>
    <name evidence="2" type="ORF">GCM10022292_06550</name>
</gene>
<name>A0ABP8CN96_9FLAO</name>
<evidence type="ECO:0000256" key="1">
    <source>
        <dbReference type="SAM" id="SignalP"/>
    </source>
</evidence>
<dbReference type="RefSeq" id="WP_344712550.1">
    <property type="nucleotide sequence ID" value="NZ_BAABCB010000005.1"/>
</dbReference>
<evidence type="ECO:0000313" key="2">
    <source>
        <dbReference type="EMBL" id="GAA4241179.1"/>
    </source>
</evidence>